<proteinExistence type="predicted"/>
<feature type="transmembrane region" description="Helical" evidence="1">
    <location>
        <begin position="39"/>
        <end position="56"/>
    </location>
</feature>
<dbReference type="EMBL" id="FMZL01000038">
    <property type="protein sequence ID" value="SDC68023.1"/>
    <property type="molecule type" value="Genomic_DNA"/>
</dbReference>
<keyword evidence="1" id="KW-0472">Membrane</keyword>
<keyword evidence="3" id="KW-1185">Reference proteome</keyword>
<name>A0A1G6NJF5_9ACTN</name>
<dbReference type="Proteomes" id="UP000198528">
    <property type="component" value="Unassembled WGS sequence"/>
</dbReference>
<protein>
    <submittedName>
        <fullName evidence="2">Branched-chain amino acid transport protein (AzlD)</fullName>
    </submittedName>
</protein>
<dbReference type="InterPro" id="IPR008407">
    <property type="entry name" value="Brnchd-chn_aa_trnsp_AzlD"/>
</dbReference>
<feature type="transmembrane region" description="Helical" evidence="1">
    <location>
        <begin position="83"/>
        <end position="103"/>
    </location>
</feature>
<dbReference type="Pfam" id="PF05437">
    <property type="entry name" value="AzlD"/>
    <property type="match status" value="1"/>
</dbReference>
<dbReference type="RefSeq" id="WP_090847879.1">
    <property type="nucleotide sequence ID" value="NZ_FMZL01000038.1"/>
</dbReference>
<reference evidence="3" key="1">
    <citation type="submission" date="2016-10" db="EMBL/GenBank/DDBJ databases">
        <authorList>
            <person name="Varghese N."/>
            <person name="Submissions S."/>
        </authorList>
    </citation>
    <scope>NUCLEOTIDE SEQUENCE [LARGE SCALE GENOMIC DNA]</scope>
    <source>
        <strain evidence="3">DSM 22619</strain>
    </source>
</reference>
<evidence type="ECO:0000256" key="1">
    <source>
        <dbReference type="SAM" id="Phobius"/>
    </source>
</evidence>
<organism evidence="2 3">
    <name type="scientific">Parafannyhessea umbonata</name>
    <dbReference type="NCBI Taxonomy" id="604330"/>
    <lineage>
        <taxon>Bacteria</taxon>
        <taxon>Bacillati</taxon>
        <taxon>Actinomycetota</taxon>
        <taxon>Coriobacteriia</taxon>
        <taxon>Coriobacteriales</taxon>
        <taxon>Atopobiaceae</taxon>
        <taxon>Parafannyhessea</taxon>
    </lineage>
</organism>
<gene>
    <name evidence="2" type="ORF">SAMN04487824_1386</name>
</gene>
<keyword evidence="1" id="KW-0812">Transmembrane</keyword>
<keyword evidence="1" id="KW-1133">Transmembrane helix</keyword>
<accession>A0A1G6NJF5</accession>
<dbReference type="AlphaFoldDB" id="A0A1G6NJF5"/>
<dbReference type="STRING" id="604330.SAMN04489857_0717"/>
<feature type="transmembrane region" description="Helical" evidence="1">
    <location>
        <begin position="6"/>
        <end position="27"/>
    </location>
</feature>
<evidence type="ECO:0000313" key="3">
    <source>
        <dbReference type="Proteomes" id="UP000198528"/>
    </source>
</evidence>
<sequence length="104" mass="10651">MGSMGWGYVAVMAGVTFATRALPATLIRSKVTNRFLRSLLYYVPYVTLAVMTFPAILGATGVPAAGAVALLVGIALAWRGAGLFAVSGACCTSVLAVTLLAQVL</sequence>
<evidence type="ECO:0000313" key="2">
    <source>
        <dbReference type="EMBL" id="SDC68023.1"/>
    </source>
</evidence>